<dbReference type="EMBL" id="FQUY01000023">
    <property type="protein sequence ID" value="SHF42781.1"/>
    <property type="molecule type" value="Genomic_DNA"/>
</dbReference>
<proteinExistence type="predicted"/>
<organism evidence="1 2">
    <name type="scientific">Desulforamulus putei DSM 12395</name>
    <dbReference type="NCBI Taxonomy" id="1121429"/>
    <lineage>
        <taxon>Bacteria</taxon>
        <taxon>Bacillati</taxon>
        <taxon>Bacillota</taxon>
        <taxon>Clostridia</taxon>
        <taxon>Eubacteriales</taxon>
        <taxon>Peptococcaceae</taxon>
        <taxon>Desulforamulus</taxon>
    </lineage>
</organism>
<dbReference type="SFLD" id="SFLDF00412">
    <property type="entry name" value="spore_photoproduct_lyase_2"/>
    <property type="match status" value="1"/>
</dbReference>
<dbReference type="OrthoDB" id="9787095at2"/>
<gene>
    <name evidence="1" type="ORF">SAMN02745133_02617</name>
</gene>
<dbReference type="GO" id="GO:0042601">
    <property type="term" value="C:endospore-forming forespore"/>
    <property type="evidence" value="ECO:0007669"/>
    <property type="project" value="TreeGrafter"/>
</dbReference>
<dbReference type="Gene3D" id="3.40.50.12110">
    <property type="match status" value="1"/>
</dbReference>
<dbReference type="SFLD" id="SFLDG01079">
    <property type="entry name" value="spore_photoproduct_lyase_like"/>
    <property type="match status" value="1"/>
</dbReference>
<dbReference type="SUPFAM" id="SSF102114">
    <property type="entry name" value="Radical SAM enzymes"/>
    <property type="match status" value="1"/>
</dbReference>
<evidence type="ECO:0000313" key="2">
    <source>
        <dbReference type="Proteomes" id="UP000184148"/>
    </source>
</evidence>
<dbReference type="RefSeq" id="WP_073239826.1">
    <property type="nucleotide sequence ID" value="NZ_FQUY01000023.1"/>
</dbReference>
<keyword evidence="2" id="KW-1185">Reference proteome</keyword>
<accession>A0A1M5BJS4</accession>
<dbReference type="GO" id="GO:0051539">
    <property type="term" value="F:4 iron, 4 sulfur cluster binding"/>
    <property type="evidence" value="ECO:0007669"/>
    <property type="project" value="TreeGrafter"/>
</dbReference>
<evidence type="ECO:0000313" key="1">
    <source>
        <dbReference type="EMBL" id="SHF42781.1"/>
    </source>
</evidence>
<name>A0A1M5BJS4_9FIRM</name>
<dbReference type="PANTHER" id="PTHR37822">
    <property type="entry name" value="SPORE PHOTOPRODUCT LYASE-RELATED"/>
    <property type="match status" value="1"/>
</dbReference>
<dbReference type="GO" id="GO:0003913">
    <property type="term" value="F:DNA photolyase activity"/>
    <property type="evidence" value="ECO:0007669"/>
    <property type="project" value="InterPro"/>
</dbReference>
<dbReference type="Proteomes" id="UP000184148">
    <property type="component" value="Unassembled WGS sequence"/>
</dbReference>
<dbReference type="PANTHER" id="PTHR37822:SF2">
    <property type="entry name" value="SPORE PHOTOPRODUCT LYASE"/>
    <property type="match status" value="1"/>
</dbReference>
<dbReference type="AlphaFoldDB" id="A0A1M5BJS4"/>
<keyword evidence="1" id="KW-0456">Lyase</keyword>
<dbReference type="Pfam" id="PF20903">
    <property type="entry name" value="SPL"/>
    <property type="match status" value="1"/>
</dbReference>
<protein>
    <submittedName>
        <fullName evidence="1">Spore photoproduct lyase</fullName>
    </submittedName>
</protein>
<dbReference type="InterPro" id="IPR058240">
    <property type="entry name" value="rSAM_sf"/>
</dbReference>
<dbReference type="InterPro" id="IPR023897">
    <property type="entry name" value="SPL_firmicutes"/>
</dbReference>
<dbReference type="InterPro" id="IPR007197">
    <property type="entry name" value="rSAM"/>
</dbReference>
<dbReference type="InterPro" id="IPR049539">
    <property type="entry name" value="SPL"/>
</dbReference>
<dbReference type="GO" id="GO:1904047">
    <property type="term" value="F:S-adenosyl-L-methionine binding"/>
    <property type="evidence" value="ECO:0007669"/>
    <property type="project" value="InterPro"/>
</dbReference>
<dbReference type="Gene3D" id="3.80.30.30">
    <property type="match status" value="1"/>
</dbReference>
<sequence>MANTTLKKNTATNIFIPKRVFIEPAALEYELGRRLRDRFRSEGIPVTVTGAHNRVTGIPGKTAQEAFMEAKRTLVVGIRRGKEFQTCKPSAHYQLPLVTSCPGKCEYCYLLTNLGKKPYLRVYVNIEEILDRAKSYIKERLPGETVFEGAATSDPIPVERYTGALRQIIEFFGRQEHARFRFVTKFTDVDSLLDAKHNGRTRFRFSLNAEPVIKNFEHGTPSMQERAAAAGKVAGAGYPLGFLVAPIILYDGWQQGYSELFQELDRVLDPLSRQDLTFEFITHRFTRRAKNNINEIFPHSRLDMDEEKRQFKYGQFGYGKYVYPKESLAEVKEHMENLVNRYFPAARVEYLV</sequence>
<dbReference type="InterPro" id="IPR034559">
    <property type="entry name" value="SPL_Clostridia"/>
</dbReference>
<dbReference type="STRING" id="1121429.SAMN02745133_02617"/>
<dbReference type="NCBIfam" id="TIGR04070">
    <property type="entry name" value="photo_TT_lyase"/>
    <property type="match status" value="1"/>
</dbReference>
<reference evidence="2" key="1">
    <citation type="submission" date="2016-11" db="EMBL/GenBank/DDBJ databases">
        <authorList>
            <person name="Varghese N."/>
            <person name="Submissions S."/>
        </authorList>
    </citation>
    <scope>NUCLEOTIDE SEQUENCE [LARGE SCALE GENOMIC DNA]</scope>
    <source>
        <strain evidence="2">DSM 12395</strain>
    </source>
</reference>
<dbReference type="SFLD" id="SFLDS00029">
    <property type="entry name" value="Radical_SAM"/>
    <property type="match status" value="1"/>
</dbReference>